<gene>
    <name evidence="3" type="ORF">PMALA_005470</name>
</gene>
<evidence type="ECO:0000256" key="1">
    <source>
        <dbReference type="SAM" id="MobiDB-lite"/>
    </source>
</evidence>
<feature type="transmembrane region" description="Helical" evidence="2">
    <location>
        <begin position="2279"/>
        <end position="2300"/>
    </location>
</feature>
<feature type="region of interest" description="Disordered" evidence="1">
    <location>
        <begin position="671"/>
        <end position="712"/>
    </location>
</feature>
<feature type="region of interest" description="Disordered" evidence="1">
    <location>
        <begin position="1491"/>
        <end position="1524"/>
    </location>
</feature>
<dbReference type="EMBL" id="FLQW01000297">
    <property type="protein sequence ID" value="SBS83089.1"/>
    <property type="molecule type" value="Genomic_DNA"/>
</dbReference>
<evidence type="ECO:0000313" key="3">
    <source>
        <dbReference type="EMBL" id="SBS83089.1"/>
    </source>
</evidence>
<sequence>MERRKKRKKISLLIDVLLYFILFYSMFPIEKKNERKLSENYSEAGKAFKNILPFYLNTPQYCNLLFDMNVSGTYSIRWGVNYIYFEHLNDSFFVNFNLYSIYVKEVELYEYRHRSFLLLKKESVENEIKFVTSIEYDKSIDAKEQRTFYFTVHSNYVQSFDTYINVTIDVNIVGHVGRGGERGSGQVPSVDEKKNDDITMVDESKNGIKQNRLPLNNNSYIIIKENYYYASNEDYKFNVREADNFYVDSKGNKIIVIYSVLFFVDFNKHCNISFFSLLTQGIEQGKNFSMDLKKIKLGKNYMHNMTTESILKYSFSHKECKEGCIKSSKTKNGVFLHTLMENNNIYKFDIVYTIYSSHSTYGNDSIYGSYSNYDISNSDRGSGHTSTSSDTIRPNEVVHFNLEYSIVNNSKNYTINDYMKEQFYKECVHNTFFPHQIIQVGENDEHFTGLVVTPSGKNKCSQNGGKCIDDDKKKADNSNHVAENVDFIIYGRVIEINDTFILNFDPINLFEEEHKVGLHVSEESLFNFSLISKSESIYVNLLKKGSSQTVCNTYYLNNINDYSLFSYITRDSATFLHKHFNDTFEVNKKDANHKFKNFSLQNILYINCVVPKGEYELKIIVNGYNVICDPNEINLVLYPLLMYEEKHTCDSSMNALTDLFYYHLRAENRSQSGRGSVVGGLGGTTASRVDVSGEATPERTSNSASSYARQNDDLTSEVQKTYSNIYEKKWMMNNPLFEQDDFVILYEKSIEEQVDELVVIVNNSLFVDIFLVIVEFIGEDSYYYIYRNSRSIVKYMLKYKNPFTIYLLASNLHYENRKLCGYFFVDIDFLKGSITVSLDGTEDYKKMIQKINYIPSLIIGYDSYAFSNFCYVPDYKKHILTICVQENSIIKINCFTQNYIYIYLLDQNKNKIYEGYNHLYIESFTRGEYEIIFEFNVPNDKETDASFFYLQIYIYQLSALEKCVFDGQTDSSSGSSSDGNGKDAQFKNYLSSNENGDNSEYDLSSFSATNNSKIELKQKGKNFFFFQNEYAYHLFKRNFLFLFPSKRTTKNLILPQVSHLNNIAFLLKLELVFHKNFLPYKMTIQEGTDDLLMHHSYTYKNKILLTMTILNNSVKVFKLYIDLYEDINEKLKNDYCPYAYLNIIYTNEGGTYKQAAFSGLNFGEISMPLLLNSILLKSFAYARGMGNSERNKDEDMGVVRRNDSGVRNDDWSNKHTSTISFRNSNTVTIGSQSVDYNLKIINNSTTLFLAEHSVFFNMYMYRENNDISLKIYKYLNSDNKLEEGYGVTFDEMNKEHVLSHSEEIMSFSNKHIYISTWLKKGLYIFKYEQSTSPFFINLSVIWNYQDDDKNMGKNYLKRYKYGGQSLTHYNNGKTEEPPADDAISDTILKNEIYFYFDKELKCDGRKDIFYESKKKLHRLTFFLKEVINNNIFETHSDDSMQITVKRDSRNTLIYERYCICIGGGPKVNDMHSDGSTSAVSANEVAQGVVTQPWTGSGSRSSSSSSSSNGSSSSSSSNGSSSSSSNRYKIYHISVEESTKVYIEIKPHFHFFIYPFRVSVTSEDFYFNIFSENRNVINTNLGKGEYEVILSFPQLKENKNTLQNAIFDLIILVILPEKGAIIGDKILASSYMSNRLSGKLLEKELCNISTYKTLFNKVDLVNINENDSYVSKYIISSKFKNNYFQIFDKYYVNNFQQEIFFTIPGESYILKIFCMPIDELGGENMYKEGTYNNTYNGNSNSTYNNNAYNNNITYDSSVHNNSSSETMSNIYNVASNYVNAILNVRNNFSVQVVLADMDNKSNVKNNTSNDNEKDKYDDNNSSNRNNSSNSNAFVSPLHSNENEEYMLILYKVDNNFKLVIKTNNHECNYFKIILSLHPLSFYNSEHYFSYANYLDKYLKNLFNTLSVKTKLYEGINYTHEKSSMYSLTRLTSPIVNLKSVNMKDLFSFPLSINKASYFKINIGYNFSLVSFEIKLMKNSTTISCSNKVEVNLQDDTVNIFENISVYLEKGDYILQIFSFDYMGNSVNINKNFSFPFYFELEIFEFFQETKKSGPILLDIFPHNSVPVDKNYSFYVDAVFWGEVKGKEMFLEVHNKKYADLRNRKIIKYGNIEIHKSFLLPEDMMNMEESFILKFTPSANIYVSEQNEKKLNFIFSTYSTNIEQNNNSYKVVQGEDKIVMIGSGQRNGQVHEENVNKSFLFEYDQRDITEAGESVNDSQTNIHVDKFFDLDNVIKNYRLNEKKKKREVSYTSLENSNKQNDSCIPLYLFTYKIYCFERSNYLIFIFSFFLFSVSCAFICLLIKLYNNWKYYNNYDIVVESEEVINLFDDDDI</sequence>
<proteinExistence type="predicted"/>
<feature type="compositionally biased region" description="Low complexity" evidence="1">
    <location>
        <begin position="1818"/>
        <end position="1830"/>
    </location>
</feature>
<reference evidence="4" key="1">
    <citation type="submission" date="2016-05" db="EMBL/GenBank/DDBJ databases">
        <authorList>
            <person name="Naeem Raeece"/>
        </authorList>
    </citation>
    <scope>NUCLEOTIDE SEQUENCE [LARGE SCALE GENOMIC DNA]</scope>
</reference>
<keyword evidence="2" id="KW-1133">Transmembrane helix</keyword>
<evidence type="ECO:0000256" key="2">
    <source>
        <dbReference type="SAM" id="Phobius"/>
    </source>
</evidence>
<keyword evidence="2" id="KW-0472">Membrane</keyword>
<protein>
    <submittedName>
        <fullName evidence="3">Uncharacterized protein</fullName>
    </submittedName>
</protein>
<dbReference type="VEuPathDB" id="PlasmoDB:PmUG01_05036900"/>
<organism evidence="3 4">
    <name type="scientific">Plasmodium malariae</name>
    <dbReference type="NCBI Taxonomy" id="5858"/>
    <lineage>
        <taxon>Eukaryota</taxon>
        <taxon>Sar</taxon>
        <taxon>Alveolata</taxon>
        <taxon>Apicomplexa</taxon>
        <taxon>Aconoidasida</taxon>
        <taxon>Haemosporida</taxon>
        <taxon>Plasmodiidae</taxon>
        <taxon>Plasmodium</taxon>
        <taxon>Plasmodium (Plasmodium)</taxon>
    </lineage>
</organism>
<name>A0A1A8VRE6_PLAMA</name>
<dbReference type="Proteomes" id="UP000078597">
    <property type="component" value="Unassembled WGS sequence"/>
</dbReference>
<feature type="region of interest" description="Disordered" evidence="1">
    <location>
        <begin position="1799"/>
        <end position="1834"/>
    </location>
</feature>
<feature type="transmembrane region" description="Helical" evidence="2">
    <location>
        <begin position="12"/>
        <end position="29"/>
    </location>
</feature>
<feature type="compositionally biased region" description="Polar residues" evidence="1">
    <location>
        <begin position="698"/>
        <end position="709"/>
    </location>
</feature>
<evidence type="ECO:0000313" key="4">
    <source>
        <dbReference type="Proteomes" id="UP000078597"/>
    </source>
</evidence>
<feature type="compositionally biased region" description="Low complexity" evidence="1">
    <location>
        <begin position="1495"/>
        <end position="1524"/>
    </location>
</feature>
<keyword evidence="2" id="KW-0812">Transmembrane</keyword>
<accession>A0A1A8VRE6</accession>